<reference evidence="2 3" key="1">
    <citation type="submission" date="2023-09" db="EMBL/GenBank/DDBJ databases">
        <title>Multi-omics analysis of a traditional fermented food reveals byproduct-associated fungal strains for waste-to-food upcycling.</title>
        <authorList>
            <consortium name="Lawrence Berkeley National Laboratory"/>
            <person name="Rekdal V.M."/>
            <person name="Villalobos-Escobedo J.M."/>
            <person name="Rodriguez-Valeron N."/>
            <person name="Garcia M.O."/>
            <person name="Vasquez D.P."/>
            <person name="Damayanti I."/>
            <person name="Sorensen P.M."/>
            <person name="Baidoo E.E."/>
            <person name="De Carvalho A.C."/>
            <person name="Riley R."/>
            <person name="Lipzen A."/>
            <person name="He G."/>
            <person name="Yan M."/>
            <person name="Haridas S."/>
            <person name="Daum C."/>
            <person name="Yoshinaga Y."/>
            <person name="Ng V."/>
            <person name="Grigoriev I.V."/>
            <person name="Munk R."/>
            <person name="Nuraida L."/>
            <person name="Wijaya C.H."/>
            <person name="Morales P.-C."/>
            <person name="Keasling J.D."/>
        </authorList>
    </citation>
    <scope>NUCLEOTIDE SEQUENCE [LARGE SCALE GENOMIC DNA]</scope>
    <source>
        <strain evidence="2 3">FGSC 2613</strain>
    </source>
</reference>
<organism evidence="2 3">
    <name type="scientific">Neurospora intermedia</name>
    <dbReference type="NCBI Taxonomy" id="5142"/>
    <lineage>
        <taxon>Eukaryota</taxon>
        <taxon>Fungi</taxon>
        <taxon>Dikarya</taxon>
        <taxon>Ascomycota</taxon>
        <taxon>Pezizomycotina</taxon>
        <taxon>Sordariomycetes</taxon>
        <taxon>Sordariomycetidae</taxon>
        <taxon>Sordariales</taxon>
        <taxon>Sordariaceae</taxon>
        <taxon>Neurospora</taxon>
    </lineage>
</organism>
<evidence type="ECO:0000256" key="1">
    <source>
        <dbReference type="SAM" id="MobiDB-lite"/>
    </source>
</evidence>
<keyword evidence="3" id="KW-1185">Reference proteome</keyword>
<sequence>MSYSPLFKDMMERKQQGQPHYIRKWSIKNAKPTGLTDAQRAIAAPPNEGKPAAPVYAYFDISTYKPDWQPGVIHIVHRPELNTQYAQLDNGYWYLLEEDGGFMHMTDREFKDFLAWNMDRNQREEEDDEIKDVEMEEESDDDDEELLAEFHAAEEAPDPSLEMLNSEVEEIESELERIDPELRDSK</sequence>
<dbReference type="EMBL" id="JAVLET010000001">
    <property type="protein sequence ID" value="KAL0475628.1"/>
    <property type="molecule type" value="Genomic_DNA"/>
</dbReference>
<feature type="region of interest" description="Disordered" evidence="1">
    <location>
        <begin position="122"/>
        <end position="145"/>
    </location>
</feature>
<protein>
    <submittedName>
        <fullName evidence="2">Uncharacterized protein</fullName>
    </submittedName>
</protein>
<proteinExistence type="predicted"/>
<evidence type="ECO:0000313" key="2">
    <source>
        <dbReference type="EMBL" id="KAL0475628.1"/>
    </source>
</evidence>
<comment type="caution">
    <text evidence="2">The sequence shown here is derived from an EMBL/GenBank/DDBJ whole genome shotgun (WGS) entry which is preliminary data.</text>
</comment>
<evidence type="ECO:0000313" key="3">
    <source>
        <dbReference type="Proteomes" id="UP001451303"/>
    </source>
</evidence>
<dbReference type="Proteomes" id="UP001451303">
    <property type="component" value="Unassembled WGS sequence"/>
</dbReference>
<accession>A0ABR3DSH9</accession>
<feature type="compositionally biased region" description="Acidic residues" evidence="1">
    <location>
        <begin position="124"/>
        <end position="145"/>
    </location>
</feature>
<gene>
    <name evidence="2" type="ORF">QR685DRAFT_430092</name>
</gene>
<name>A0ABR3DSH9_NEUIN</name>